<name>A0ABU4FES7_9ACTN</name>
<gene>
    <name evidence="2" type="ORF">R5A26_24410</name>
</gene>
<evidence type="ECO:0000313" key="2">
    <source>
        <dbReference type="EMBL" id="MDV7219091.1"/>
    </source>
</evidence>
<sequence length="71" mass="7663">MSSHPNALELAREVAWFKSSYSSDQGASCVEIADLIPTHARVAVRDSKLPSGPALTLPPEAFTAFVTYVRT</sequence>
<reference evidence="2 3" key="1">
    <citation type="submission" date="2023-10" db="EMBL/GenBank/DDBJ databases">
        <title>Characterization of rhizosphere-enriched actinobacteria from wheat plants lab-grown on chernevaya soil.</title>
        <authorList>
            <person name="Tikhonova E.N."/>
            <person name="Konopkin A."/>
            <person name="Kravchenko I.K."/>
        </authorList>
    </citation>
    <scope>NUCLEOTIDE SEQUENCE [LARGE SCALE GENOMIC DNA]</scope>
    <source>
        <strain evidence="2 3">RR29</strain>
    </source>
</reference>
<feature type="domain" description="DUF397" evidence="1">
    <location>
        <begin position="15"/>
        <end position="70"/>
    </location>
</feature>
<dbReference type="EMBL" id="JAWMAJ010000083">
    <property type="protein sequence ID" value="MDV7219091.1"/>
    <property type="molecule type" value="Genomic_DNA"/>
</dbReference>
<proteinExistence type="predicted"/>
<protein>
    <submittedName>
        <fullName evidence="2">DUF397 domain-containing protein</fullName>
    </submittedName>
</protein>
<dbReference type="Proteomes" id="UP001187346">
    <property type="component" value="Unassembled WGS sequence"/>
</dbReference>
<dbReference type="Pfam" id="PF04149">
    <property type="entry name" value="DUF397"/>
    <property type="match status" value="1"/>
</dbReference>
<comment type="caution">
    <text evidence="2">The sequence shown here is derived from an EMBL/GenBank/DDBJ whole genome shotgun (WGS) entry which is preliminary data.</text>
</comment>
<evidence type="ECO:0000313" key="3">
    <source>
        <dbReference type="Proteomes" id="UP001187346"/>
    </source>
</evidence>
<evidence type="ECO:0000259" key="1">
    <source>
        <dbReference type="Pfam" id="PF04149"/>
    </source>
</evidence>
<accession>A0ABU4FES7</accession>
<keyword evidence="3" id="KW-1185">Reference proteome</keyword>
<dbReference type="InterPro" id="IPR007278">
    <property type="entry name" value="DUF397"/>
</dbReference>
<dbReference type="RefSeq" id="WP_317773155.1">
    <property type="nucleotide sequence ID" value="NZ_JAWMAJ010000083.1"/>
</dbReference>
<organism evidence="2 3">
    <name type="scientific">Streptomyces prunicolor</name>
    <dbReference type="NCBI Taxonomy" id="67348"/>
    <lineage>
        <taxon>Bacteria</taxon>
        <taxon>Bacillati</taxon>
        <taxon>Actinomycetota</taxon>
        <taxon>Actinomycetes</taxon>
        <taxon>Kitasatosporales</taxon>
        <taxon>Streptomycetaceae</taxon>
        <taxon>Streptomyces</taxon>
    </lineage>
</organism>